<dbReference type="AlphaFoldDB" id="A0A7G7VKV2"/>
<dbReference type="PANTHER" id="PTHR30015">
    <property type="entry name" value="MRR RESTRICTION SYSTEM PROTEIN"/>
    <property type="match status" value="1"/>
</dbReference>
<dbReference type="InterPro" id="IPR011335">
    <property type="entry name" value="Restrct_endonuc-II-like"/>
</dbReference>
<sequence>MTRKKKQTKCPDYRLLIEPTWYALVQLGGSGTNSEIDAEIIRQLGLSDEIVDEPHKETGNETELEYRAKWARTYLKKYGLIENSARGVWSIAPQYQKMVEQVEIDKNEIIRTVRQQLSPNRNDFADNTNEQGLTIAEVPDERQSWERRLSGILMEMNPYGFEKLAQRLLRECGFSQVTVTKKSGDGGIDGNGKLKVNGVLTFNVAFQCKRYKGVVGAADIRDFRGSLTTDIEKGIFITTGTFSKAARDEAVSPGKQQIDLIDGEELVQKLAEYNIGLYPVNSYEIDEEYFMSL</sequence>
<dbReference type="Pfam" id="PF14338">
    <property type="entry name" value="Mrr_N"/>
    <property type="match status" value="1"/>
</dbReference>
<accession>A0A7G7VKV2</accession>
<keyword evidence="3" id="KW-0378">Hydrolase</keyword>
<feature type="domain" description="Restriction endonuclease type IV Mrr" evidence="1">
    <location>
        <begin position="154"/>
        <end position="268"/>
    </location>
</feature>
<evidence type="ECO:0000259" key="2">
    <source>
        <dbReference type="Pfam" id="PF14338"/>
    </source>
</evidence>
<proteinExistence type="predicted"/>
<evidence type="ECO:0000259" key="1">
    <source>
        <dbReference type="Pfam" id="PF04471"/>
    </source>
</evidence>
<dbReference type="Gene3D" id="3.40.1350.10">
    <property type="match status" value="1"/>
</dbReference>
<dbReference type="GO" id="GO:0015666">
    <property type="term" value="F:restriction endodeoxyribonuclease activity"/>
    <property type="evidence" value="ECO:0007669"/>
    <property type="project" value="TreeGrafter"/>
</dbReference>
<dbReference type="SUPFAM" id="SSF52980">
    <property type="entry name" value="Restriction endonuclease-like"/>
    <property type="match status" value="1"/>
</dbReference>
<dbReference type="RefSeq" id="WP_185980683.1">
    <property type="nucleotide sequence ID" value="NZ_CP060204.1"/>
</dbReference>
<gene>
    <name evidence="3" type="ORF">H1B31_01935</name>
</gene>
<keyword evidence="3" id="KW-0540">Nuclease</keyword>
<dbReference type="InterPro" id="IPR007560">
    <property type="entry name" value="Restrct_endonuc_IV_Mrr"/>
</dbReference>
<keyword evidence="4" id="KW-1185">Reference proteome</keyword>
<dbReference type="GO" id="GO:0003677">
    <property type="term" value="F:DNA binding"/>
    <property type="evidence" value="ECO:0007669"/>
    <property type="project" value="InterPro"/>
</dbReference>
<dbReference type="Pfam" id="PF04471">
    <property type="entry name" value="Mrr_cat"/>
    <property type="match status" value="1"/>
</dbReference>
<dbReference type="InterPro" id="IPR025745">
    <property type="entry name" value="Mrr-like_N_dom"/>
</dbReference>
<keyword evidence="3" id="KW-0255">Endonuclease</keyword>
<reference evidence="3 4" key="1">
    <citation type="submission" date="2020-07" db="EMBL/GenBank/DDBJ databases">
        <title>Complete genome and description of Selenomonas timonensis sp. nov., a new bacterium isolated from a gingivitis subject.</title>
        <authorList>
            <person name="Antezack A."/>
        </authorList>
    </citation>
    <scope>NUCLEOTIDE SEQUENCE [LARGE SCALE GENOMIC DNA]</scope>
    <source>
        <strain evidence="3 4">Marseille-Q3039</strain>
    </source>
</reference>
<dbReference type="Proteomes" id="UP000515480">
    <property type="component" value="Chromosome"/>
</dbReference>
<dbReference type="InterPro" id="IPR052906">
    <property type="entry name" value="Type_IV_Methyl-Rstrct_Enzyme"/>
</dbReference>
<protein>
    <submittedName>
        <fullName evidence="3">Restriction endonuclease</fullName>
    </submittedName>
</protein>
<dbReference type="EMBL" id="CP060204">
    <property type="protein sequence ID" value="QNH54745.1"/>
    <property type="molecule type" value="Genomic_DNA"/>
</dbReference>
<name>A0A7G7VKV2_9FIRM</name>
<dbReference type="KEGG" id="stim:H1B31_01935"/>
<evidence type="ECO:0000313" key="4">
    <source>
        <dbReference type="Proteomes" id="UP000515480"/>
    </source>
</evidence>
<dbReference type="REBASE" id="442084">
    <property type="entry name" value="Ssp3039MrrP"/>
</dbReference>
<feature type="domain" description="Restriction system protein Mrr-like N-terminal" evidence="2">
    <location>
        <begin position="16"/>
        <end position="96"/>
    </location>
</feature>
<dbReference type="PANTHER" id="PTHR30015:SF7">
    <property type="entry name" value="TYPE IV METHYL-DIRECTED RESTRICTION ENZYME ECOKMRR"/>
    <property type="match status" value="1"/>
</dbReference>
<dbReference type="GO" id="GO:0009307">
    <property type="term" value="P:DNA restriction-modification system"/>
    <property type="evidence" value="ECO:0007669"/>
    <property type="project" value="InterPro"/>
</dbReference>
<evidence type="ECO:0000313" key="3">
    <source>
        <dbReference type="EMBL" id="QNH54745.1"/>
    </source>
</evidence>
<dbReference type="InterPro" id="IPR011856">
    <property type="entry name" value="tRNA_endonuc-like_dom_sf"/>
</dbReference>
<organism evidence="3 4">
    <name type="scientific">Selenomonas timonae</name>
    <dbReference type="NCBI Taxonomy" id="2754044"/>
    <lineage>
        <taxon>Bacteria</taxon>
        <taxon>Bacillati</taxon>
        <taxon>Bacillota</taxon>
        <taxon>Negativicutes</taxon>
        <taxon>Selenomonadales</taxon>
        <taxon>Selenomonadaceae</taxon>
        <taxon>Selenomonas</taxon>
    </lineage>
</organism>